<keyword evidence="4" id="KW-1185">Reference proteome</keyword>
<feature type="chain" id="PRO_5035762399" evidence="2">
    <location>
        <begin position="18"/>
        <end position="274"/>
    </location>
</feature>
<dbReference type="Gramene" id="OE9A089601T1">
    <property type="protein sequence ID" value="OE9A089601C1"/>
    <property type="gene ID" value="OE9A089601"/>
</dbReference>
<evidence type="ECO:0000313" key="3">
    <source>
        <dbReference type="EMBL" id="CAA2954000.1"/>
    </source>
</evidence>
<keyword evidence="2" id="KW-0732">Signal</keyword>
<evidence type="ECO:0000313" key="4">
    <source>
        <dbReference type="Proteomes" id="UP000594638"/>
    </source>
</evidence>
<name>A0A8S0PL10_OLEEU</name>
<feature type="region of interest" description="Disordered" evidence="1">
    <location>
        <begin position="19"/>
        <end position="74"/>
    </location>
</feature>
<gene>
    <name evidence="3" type="ORF">OLEA9_A089601</name>
</gene>
<protein>
    <submittedName>
        <fullName evidence="3">Uncharacterized protein</fullName>
    </submittedName>
</protein>
<evidence type="ECO:0000256" key="1">
    <source>
        <dbReference type="SAM" id="MobiDB-lite"/>
    </source>
</evidence>
<dbReference type="AlphaFoldDB" id="A0A8S0PL10"/>
<sequence length="274" mass="30193">MIVLSLCWMTLPGTVVLHSSEEGTSEDKTSDEAQEGSGTSGEEEESGADDSEEVEGEDSEDHDSGDSNDDVQGMLLDQRSLIEIRLRTMKLKIMQYVSDEFKKLKDFISTVVLASCSKCTVRVADVDPEPKQSNHGGFVDYAGHHPSPDDPDKNMEINRQEGDDITHIQSCPDDHPVAVPTRIEEVQVEGGHSHHLATVTKSRTCCLLELNICKTQQTLSHALTMTPCQCPLEPMKCKLEQERGYHDEMAISTAATSGTCYQDSVHEGKRKAKT</sequence>
<feature type="compositionally biased region" description="Acidic residues" evidence="1">
    <location>
        <begin position="41"/>
        <end position="69"/>
    </location>
</feature>
<accession>A0A8S0PL10</accession>
<organism evidence="3 4">
    <name type="scientific">Olea europaea subsp. europaea</name>
    <dbReference type="NCBI Taxonomy" id="158383"/>
    <lineage>
        <taxon>Eukaryota</taxon>
        <taxon>Viridiplantae</taxon>
        <taxon>Streptophyta</taxon>
        <taxon>Embryophyta</taxon>
        <taxon>Tracheophyta</taxon>
        <taxon>Spermatophyta</taxon>
        <taxon>Magnoliopsida</taxon>
        <taxon>eudicotyledons</taxon>
        <taxon>Gunneridae</taxon>
        <taxon>Pentapetalae</taxon>
        <taxon>asterids</taxon>
        <taxon>lamiids</taxon>
        <taxon>Lamiales</taxon>
        <taxon>Oleaceae</taxon>
        <taxon>Oleeae</taxon>
        <taxon>Olea</taxon>
    </lineage>
</organism>
<evidence type="ECO:0000256" key="2">
    <source>
        <dbReference type="SAM" id="SignalP"/>
    </source>
</evidence>
<reference evidence="3 4" key="1">
    <citation type="submission" date="2019-12" db="EMBL/GenBank/DDBJ databases">
        <authorList>
            <person name="Alioto T."/>
            <person name="Alioto T."/>
            <person name="Gomez Garrido J."/>
        </authorList>
    </citation>
    <scope>NUCLEOTIDE SEQUENCE [LARGE SCALE GENOMIC DNA]</scope>
</reference>
<dbReference type="Proteomes" id="UP000594638">
    <property type="component" value="Unassembled WGS sequence"/>
</dbReference>
<comment type="caution">
    <text evidence="3">The sequence shown here is derived from an EMBL/GenBank/DDBJ whole genome shotgun (WGS) entry which is preliminary data.</text>
</comment>
<proteinExistence type="predicted"/>
<dbReference type="EMBL" id="CACTIH010000104">
    <property type="protein sequence ID" value="CAA2954000.1"/>
    <property type="molecule type" value="Genomic_DNA"/>
</dbReference>
<feature type="compositionally biased region" description="Basic and acidic residues" evidence="1">
    <location>
        <begin position="19"/>
        <end position="31"/>
    </location>
</feature>
<feature type="signal peptide" evidence="2">
    <location>
        <begin position="1"/>
        <end position="17"/>
    </location>
</feature>